<evidence type="ECO:0000313" key="1">
    <source>
        <dbReference type="EMBL" id="VWC92231.1"/>
    </source>
</evidence>
<protein>
    <submittedName>
        <fullName evidence="1">Uncharacterized protein</fullName>
    </submittedName>
</protein>
<reference evidence="1 2" key="1">
    <citation type="submission" date="2019-09" db="EMBL/GenBank/DDBJ databases">
        <authorList>
            <person name="Depoorter E."/>
        </authorList>
    </citation>
    <scope>NUCLEOTIDE SEQUENCE [LARGE SCALE GENOMIC DNA]</scope>
    <source>
        <strain evidence="1 2">R-17378</strain>
    </source>
</reference>
<dbReference type="Proteomes" id="UP000494120">
    <property type="component" value="Unassembled WGS sequence"/>
</dbReference>
<dbReference type="RefSeq" id="WP_174958726.1">
    <property type="nucleotide sequence ID" value="NZ_CABVQG010000017.1"/>
</dbReference>
<accession>A0ABY6XW06</accession>
<dbReference type="EMBL" id="CABVQG010000017">
    <property type="protein sequence ID" value="VWC92231.1"/>
    <property type="molecule type" value="Genomic_DNA"/>
</dbReference>
<keyword evidence="2" id="KW-1185">Reference proteome</keyword>
<gene>
    <name evidence="1" type="ORF">BLA17378_04654</name>
</gene>
<sequence>MSYSEDDILELVARYPSDYSFRGDCFKIFGLALAEFTKLSKDLWPLSCYKVSVDLGGGESLVAVTFSPLPAYEIDGVPFEVADQGMYQNGRGVTYIYAIESEALLKTVYMR</sequence>
<comment type="caution">
    <text evidence="1">The sequence shown here is derived from an EMBL/GenBank/DDBJ whole genome shotgun (WGS) entry which is preliminary data.</text>
</comment>
<organism evidence="1 2">
    <name type="scientific">Burkholderia aenigmatica</name>
    <dbReference type="NCBI Taxonomy" id="2015348"/>
    <lineage>
        <taxon>Bacteria</taxon>
        <taxon>Pseudomonadati</taxon>
        <taxon>Pseudomonadota</taxon>
        <taxon>Betaproteobacteria</taxon>
        <taxon>Burkholderiales</taxon>
        <taxon>Burkholderiaceae</taxon>
        <taxon>Burkholderia</taxon>
        <taxon>Burkholderia cepacia complex</taxon>
    </lineage>
</organism>
<name>A0ABY6XW06_9BURK</name>
<proteinExistence type="predicted"/>
<evidence type="ECO:0000313" key="2">
    <source>
        <dbReference type="Proteomes" id="UP000494120"/>
    </source>
</evidence>